<dbReference type="GO" id="GO:0006289">
    <property type="term" value="P:nucleotide-excision repair"/>
    <property type="evidence" value="ECO:0007669"/>
    <property type="project" value="InterPro"/>
</dbReference>
<dbReference type="Pfam" id="PF03851">
    <property type="entry name" value="UvdE"/>
    <property type="match status" value="1"/>
</dbReference>
<evidence type="ECO:0000256" key="3">
    <source>
        <dbReference type="ARBA" id="ARBA00022763"/>
    </source>
</evidence>
<dbReference type="SUPFAM" id="SSF51658">
    <property type="entry name" value="Xylose isomerase-like"/>
    <property type="match status" value="1"/>
</dbReference>
<organism evidence="7 8">
    <name type="scientific">Alicyclobacillus acidoterrestris (strain ATCC 49025 / DSM 3922 / CIP 106132 / NCIMB 13137 / GD3B)</name>
    <dbReference type="NCBI Taxonomy" id="1356854"/>
    <lineage>
        <taxon>Bacteria</taxon>
        <taxon>Bacillati</taxon>
        <taxon>Bacillota</taxon>
        <taxon>Bacilli</taxon>
        <taxon>Bacillales</taxon>
        <taxon>Alicyclobacillaceae</taxon>
        <taxon>Alicyclobacillus</taxon>
    </lineage>
</organism>
<protein>
    <submittedName>
        <fullName evidence="7">UV DNA damage repair endonuclease UvsE</fullName>
    </submittedName>
</protein>
<sequence length="322" mass="36749">MLVRFGFVAMAMGLQNASPSKTMTMATFQKTADEQAALNRILRIAEGNLANTLRILKYAFYEGIRIYRFSSKLIPLYGHEVTKSIDFMDELRPQLQEIGKYVTDKGFRVSFHPDHFTVLNSPKEDVFINAVDVLERHVHLLETMGLSTTAKLNIHVGGAYGDKTSAIERLYHHWNRVPNQVKQHILFENDDKTYTARDTLKICQHLGVPMTLDVHHHYCNNDGQTDLSPMLEDIFATWKDTQLVPKVHMSSPKSARDFRAHADFVNVDELCHFLDLVRPLDTDLDMMIEAKQKDLAVRKLLQDLSHVDGVTVLDGGSIRYHS</sequence>
<dbReference type="PANTHER" id="PTHR31290:SF5">
    <property type="entry name" value="UV-DAMAGE ENDONUCLEASE"/>
    <property type="match status" value="1"/>
</dbReference>
<dbReference type="RefSeq" id="WP_021297568.1">
    <property type="nucleotide sequence ID" value="NZ_AURB01000156.1"/>
</dbReference>
<evidence type="ECO:0000256" key="6">
    <source>
        <dbReference type="ARBA" id="ARBA00023204"/>
    </source>
</evidence>
<dbReference type="EMBL" id="CP080467">
    <property type="protein sequence ID" value="UNO50212.1"/>
    <property type="molecule type" value="Genomic_DNA"/>
</dbReference>
<dbReference type="STRING" id="1356854.N007_12555"/>
<dbReference type="GO" id="GO:0016787">
    <property type="term" value="F:hydrolase activity"/>
    <property type="evidence" value="ECO:0007669"/>
    <property type="project" value="UniProtKB-KW"/>
</dbReference>
<name>T0BHX0_ALIAG</name>
<evidence type="ECO:0000256" key="5">
    <source>
        <dbReference type="ARBA" id="ARBA00022801"/>
    </source>
</evidence>
<evidence type="ECO:0000256" key="1">
    <source>
        <dbReference type="ARBA" id="ARBA00022722"/>
    </source>
</evidence>
<dbReference type="eggNOG" id="COG4294">
    <property type="taxonomic scope" value="Bacteria"/>
</dbReference>
<dbReference type="PANTHER" id="PTHR31290">
    <property type="entry name" value="UV-DAMAGE ENDONUCLEASE"/>
    <property type="match status" value="1"/>
</dbReference>
<dbReference type="GO" id="GO:0009411">
    <property type="term" value="P:response to UV"/>
    <property type="evidence" value="ECO:0007669"/>
    <property type="project" value="InterPro"/>
</dbReference>
<dbReference type="InterPro" id="IPR004601">
    <property type="entry name" value="UvdE"/>
</dbReference>
<dbReference type="NCBIfam" id="TIGR00629">
    <property type="entry name" value="uvde"/>
    <property type="match status" value="1"/>
</dbReference>
<keyword evidence="3" id="KW-0227">DNA damage</keyword>
<evidence type="ECO:0000313" key="8">
    <source>
        <dbReference type="Proteomes" id="UP000829401"/>
    </source>
</evidence>
<dbReference type="GO" id="GO:0004519">
    <property type="term" value="F:endonuclease activity"/>
    <property type="evidence" value="ECO:0007669"/>
    <property type="project" value="UniProtKB-KW"/>
</dbReference>
<accession>T0BHX0</accession>
<keyword evidence="1" id="KW-0540">Nuclease</keyword>
<evidence type="ECO:0000313" key="7">
    <source>
        <dbReference type="EMBL" id="UNO50212.1"/>
    </source>
</evidence>
<dbReference type="OrthoDB" id="9782576at2"/>
<reference evidence="8" key="1">
    <citation type="journal article" date="2022" name="G3 (Bethesda)">
        <title>Unveiling the complete genome sequence of Alicyclobacillus acidoterrestris DSM 3922T, a taint-producing strain.</title>
        <authorList>
            <person name="Leonardo I.C."/>
            <person name="Barreto Crespo M.T."/>
            <person name="Gaspar F.B."/>
        </authorList>
    </citation>
    <scope>NUCLEOTIDE SEQUENCE [LARGE SCALE GENOMIC DNA]</scope>
    <source>
        <strain evidence="8">DSM 3922</strain>
    </source>
</reference>
<evidence type="ECO:0000256" key="4">
    <source>
        <dbReference type="ARBA" id="ARBA00022769"/>
    </source>
</evidence>
<keyword evidence="2 7" id="KW-0255">Endonuclease</keyword>
<proteinExistence type="predicted"/>
<keyword evidence="8" id="KW-1185">Reference proteome</keyword>
<dbReference type="InterPro" id="IPR036237">
    <property type="entry name" value="Xyl_isomerase-like_sf"/>
</dbReference>
<gene>
    <name evidence="7" type="primary">uvsE</name>
    <name evidence="7" type="ORF">K1I37_06985</name>
</gene>
<dbReference type="KEGG" id="aaco:K1I37_06985"/>
<keyword evidence="5" id="KW-0378">Hydrolase</keyword>
<dbReference type="Gene3D" id="3.20.20.150">
    <property type="entry name" value="Divalent-metal-dependent TIM barrel enzymes"/>
    <property type="match status" value="1"/>
</dbReference>
<keyword evidence="4" id="KW-0228">DNA excision</keyword>
<keyword evidence="6" id="KW-0234">DNA repair</keyword>
<evidence type="ECO:0000256" key="2">
    <source>
        <dbReference type="ARBA" id="ARBA00022759"/>
    </source>
</evidence>
<accession>A0A9E7D0V8</accession>
<dbReference type="Proteomes" id="UP000829401">
    <property type="component" value="Chromosome"/>
</dbReference>
<dbReference type="AlphaFoldDB" id="T0BHX0"/>